<dbReference type="AlphaFoldDB" id="A0A7S3JXG9"/>
<dbReference type="PANTHER" id="PTHR46093">
    <property type="entry name" value="ACYL-COA-BINDING DOMAIN-CONTAINING PROTEIN 5"/>
    <property type="match status" value="1"/>
</dbReference>
<evidence type="ECO:0000256" key="2">
    <source>
        <dbReference type="ARBA" id="ARBA00022737"/>
    </source>
</evidence>
<sequence>MYLLKSFISDEVLKVILSYLDVCSLAAIDTCAADMQEETEESWFQILRKQYSIHFTDSENSPRYQYLRIRHGDEVLSWYGEEIPEIRMKSGFTACFAGDDVLIIFGIMKIDGEKQLAALLLHKGRAMEVAPISSPRIVESPDCVATSEYFLVFGGISQNARVNDTRILHIEEKNWTQLSMPDRPPTCHHSLDLIKSRYTLLLGGQVFYGEPIFDPFILDLQQPSLSWQRFQAAGSIPSSRAQHITLWNEESQFFFLAGGLSASLQGTNNDVYILDARSPLKHQWHWTQVAASSTMTCIPSKWLVVTGVSNIVQIKHSHCPPNDNRLFGLWRCQFLFNNFNKEANTISLLLAGEPGVCSIDINLSTGHLLHCKGIAPPLSNRNYESMLDMQFTKIGPILVAFGGSNGRQGVWYESPGHWSTKAIWFDSSSPSSWLNTSLRLRLPREDRRGSNLFFSSSKAGDVALQLPSQDGMLIVSRASYPADSLNTSSESKDTAHLRRGQLRLDILRPRKVNYSPFFFQNGYSLDIPLLEDSPSLL</sequence>
<keyword evidence="1" id="KW-0880">Kelch repeat</keyword>
<organism evidence="3">
    <name type="scientific">Aureoumbra lagunensis</name>
    <dbReference type="NCBI Taxonomy" id="44058"/>
    <lineage>
        <taxon>Eukaryota</taxon>
        <taxon>Sar</taxon>
        <taxon>Stramenopiles</taxon>
        <taxon>Ochrophyta</taxon>
        <taxon>Pelagophyceae</taxon>
        <taxon>Pelagomonadales</taxon>
        <taxon>Aureoumbra</taxon>
    </lineage>
</organism>
<reference evidence="3" key="1">
    <citation type="submission" date="2021-01" db="EMBL/GenBank/DDBJ databases">
        <authorList>
            <person name="Corre E."/>
            <person name="Pelletier E."/>
            <person name="Niang G."/>
            <person name="Scheremetjew M."/>
            <person name="Finn R."/>
            <person name="Kale V."/>
            <person name="Holt S."/>
            <person name="Cochrane G."/>
            <person name="Meng A."/>
            <person name="Brown T."/>
            <person name="Cohen L."/>
        </authorList>
    </citation>
    <scope>NUCLEOTIDE SEQUENCE</scope>
    <source>
        <strain evidence="3">CCMP1510</strain>
    </source>
</reference>
<evidence type="ECO:0000313" key="3">
    <source>
        <dbReference type="EMBL" id="CAE0368289.1"/>
    </source>
</evidence>
<evidence type="ECO:0000256" key="1">
    <source>
        <dbReference type="ARBA" id="ARBA00022441"/>
    </source>
</evidence>
<proteinExistence type="predicted"/>
<accession>A0A7S3JXG9</accession>
<evidence type="ECO:0008006" key="4">
    <source>
        <dbReference type="Google" id="ProtNLM"/>
    </source>
</evidence>
<dbReference type="SUPFAM" id="SSF117281">
    <property type="entry name" value="Kelch motif"/>
    <property type="match status" value="1"/>
</dbReference>
<gene>
    <name evidence="3" type="ORF">ALAG00032_LOCUS9051</name>
</gene>
<dbReference type="PANTHER" id="PTHR46093:SF3">
    <property type="entry name" value="ACYL-COA-BINDING DOMAIN-CONTAINING PROTEIN 4"/>
    <property type="match status" value="1"/>
</dbReference>
<keyword evidence="2" id="KW-0677">Repeat</keyword>
<dbReference type="InterPro" id="IPR015915">
    <property type="entry name" value="Kelch-typ_b-propeller"/>
</dbReference>
<name>A0A7S3JXG9_9STRA</name>
<dbReference type="Gene3D" id="2.120.10.80">
    <property type="entry name" value="Kelch-type beta propeller"/>
    <property type="match status" value="1"/>
</dbReference>
<dbReference type="EMBL" id="HBIJ01013347">
    <property type="protein sequence ID" value="CAE0368289.1"/>
    <property type="molecule type" value="Transcribed_RNA"/>
</dbReference>
<protein>
    <recommendedName>
        <fullName evidence="4">F-box domain-containing protein</fullName>
    </recommendedName>
</protein>